<dbReference type="InterPro" id="IPR019129">
    <property type="entry name" value="Folate-sensitive_fs_Fra10Ac1"/>
</dbReference>
<reference evidence="4" key="1">
    <citation type="submission" date="2021-02" db="EMBL/GenBank/DDBJ databases">
        <authorList>
            <person name="Dougan E. K."/>
            <person name="Rhodes N."/>
            <person name="Thang M."/>
            <person name="Chan C."/>
        </authorList>
    </citation>
    <scope>NUCLEOTIDE SEQUENCE</scope>
</reference>
<feature type="region of interest" description="Disordered" evidence="2">
    <location>
        <begin position="271"/>
        <end position="290"/>
    </location>
</feature>
<evidence type="ECO:0000259" key="3">
    <source>
        <dbReference type="PROSITE" id="PS50076"/>
    </source>
</evidence>
<proteinExistence type="predicted"/>
<feature type="repeat" description="TPR" evidence="1">
    <location>
        <begin position="833"/>
        <end position="866"/>
    </location>
</feature>
<name>A0A813GJ08_POLGL</name>
<dbReference type="PRINTS" id="PR00625">
    <property type="entry name" value="JDOMAIN"/>
</dbReference>
<dbReference type="SUPFAM" id="SSF48452">
    <property type="entry name" value="TPR-like"/>
    <property type="match status" value="2"/>
</dbReference>
<dbReference type="InterPro" id="IPR019734">
    <property type="entry name" value="TPR_rpt"/>
</dbReference>
<dbReference type="SMART" id="SM00028">
    <property type="entry name" value="TPR"/>
    <property type="match status" value="6"/>
</dbReference>
<dbReference type="PROSITE" id="PS50005">
    <property type="entry name" value="TPR"/>
    <property type="match status" value="2"/>
</dbReference>
<dbReference type="InterPro" id="IPR036869">
    <property type="entry name" value="J_dom_sf"/>
</dbReference>
<dbReference type="OrthoDB" id="10250354at2759"/>
<dbReference type="Proteomes" id="UP000654075">
    <property type="component" value="Unassembled WGS sequence"/>
</dbReference>
<dbReference type="PANTHER" id="PTHR44200:SF1">
    <property type="entry name" value="DNAJ HOMOLOG SUBFAMILY C MEMBER 7"/>
    <property type="match status" value="1"/>
</dbReference>
<dbReference type="SUPFAM" id="SSF46565">
    <property type="entry name" value="Chaperone J-domain"/>
    <property type="match status" value="1"/>
</dbReference>
<feature type="repeat" description="TPR" evidence="1">
    <location>
        <begin position="787"/>
        <end position="820"/>
    </location>
</feature>
<dbReference type="EMBL" id="CAJNNV010029091">
    <property type="protein sequence ID" value="CAE8627005.1"/>
    <property type="molecule type" value="Genomic_DNA"/>
</dbReference>
<dbReference type="PROSITE" id="PS50076">
    <property type="entry name" value="DNAJ_2"/>
    <property type="match status" value="1"/>
</dbReference>
<sequence length="1116" mass="126979">MSVGKETAGYASDDECEPKRLPQNFGALTGDCPGKRKVFGEETIDYGVRQSSSGSASKKFRFLDAILNPLLGNGSSKRLAPSQTKPRTSFDRHVALLNLVKKAQVPPTLKSDLDILRESHRFLREETDEDGSWEAKLARRYYDRLFKEYVISDLSGYRKGNVGFRWRTEAEVIRGKGQFICGHRSCESKAALSSYEVDFKYVEASVNRRALVKVRLCEECAYKLHYRRLKAAQKQRSKLEKEARRSKHSKRSCSREHGGLCKDEIKSEVVSSDGESEKGHEVAGSAVLEDSQLSEAQQEKMVAADRQLLESLAWRGPDPEARTREDDFDDYLRDFICAPVWACGDAAVECLAEAQAKRCSSFAEADLIINFSCTARPGLSETPCTSLNRLNRLKNLWTRRVMGVPTTAVATWRELEQFGNARWVLRYGHPQLRQNSSFNSHFVRICQEAEPPLLSVCAAAYEWSDFVGPGSSDAIPEQVSPSDNSGQTQIDRRAAFSPPDRAQKPSSEETESQGDPAVPKTREERLRDFYARRQQPLVQAPGRDGDQTRVLESKKGSVALELEQRTPEQLAEALSARKKGNDLHEARDYEGAVEQYTAAIKAAPSSILHSNRAAAYMMLGWWSQALRDTRAALRKDPDNFKARERHGKVLVAMDNLDAAAEVVAELELLDAEDLPSNLQQSQSLPGLGWLVKVARNPCTLDDCRAVLQVFGSKAELASPLGTRLRKTLVKALVERSDAVDNQRKIRPALQANRRTEADGDEIQEITPFAEEAVRVTGELLQDHPDDAELRYWRGRALVRLGRHSDAESEFQRGLKDDPENQQIMALMETVESLEGIKQRANAFYKEGKLSEAVQLYTRGIECDPDCVDARTVATLYYNRSAALRKQGEPEQALQDANMALVLHAKWTKALYRRGILLLECGRFAEALTELKVVQRADPTFDDDLEEWLRRAHHWLSKPRGERNYYKFMKLPMDATKEEIKKQYRRLCLLWHPDKSDLGNSSAEDLDRCRERFEELQTAHRFLMDDEQRDSYDFGIWKDRPVRHHIKIREKVKDTWDKDESHEEVGPRGHFNWGDKHLVEDDKVESIYWGETGCPAWLKEKRREHQRQRYGQDMKAP</sequence>
<dbReference type="Gene3D" id="1.25.40.10">
    <property type="entry name" value="Tetratricopeptide repeat domain"/>
    <property type="match status" value="3"/>
</dbReference>
<keyword evidence="5" id="KW-1185">Reference proteome</keyword>
<dbReference type="SMART" id="SM00271">
    <property type="entry name" value="DnaJ"/>
    <property type="match status" value="1"/>
</dbReference>
<feature type="region of interest" description="Disordered" evidence="2">
    <location>
        <begin position="1"/>
        <end position="27"/>
    </location>
</feature>
<dbReference type="InterPro" id="IPR001623">
    <property type="entry name" value="DnaJ_domain"/>
</dbReference>
<protein>
    <recommendedName>
        <fullName evidence="3">J domain-containing protein</fullName>
    </recommendedName>
</protein>
<evidence type="ECO:0000313" key="5">
    <source>
        <dbReference type="Proteomes" id="UP000654075"/>
    </source>
</evidence>
<evidence type="ECO:0000313" key="4">
    <source>
        <dbReference type="EMBL" id="CAE8627005.1"/>
    </source>
</evidence>
<dbReference type="AlphaFoldDB" id="A0A813GJ08"/>
<dbReference type="Pfam" id="PF09725">
    <property type="entry name" value="Fra10Ac1"/>
    <property type="match status" value="1"/>
</dbReference>
<dbReference type="Pfam" id="PF00226">
    <property type="entry name" value="DnaJ"/>
    <property type="match status" value="1"/>
</dbReference>
<dbReference type="Gene3D" id="1.10.287.110">
    <property type="entry name" value="DnaJ domain"/>
    <property type="match status" value="1"/>
</dbReference>
<keyword evidence="1" id="KW-0802">TPR repeat</keyword>
<dbReference type="InterPro" id="IPR011990">
    <property type="entry name" value="TPR-like_helical_dom_sf"/>
</dbReference>
<organism evidence="4 5">
    <name type="scientific">Polarella glacialis</name>
    <name type="common">Dinoflagellate</name>
    <dbReference type="NCBI Taxonomy" id="89957"/>
    <lineage>
        <taxon>Eukaryota</taxon>
        <taxon>Sar</taxon>
        <taxon>Alveolata</taxon>
        <taxon>Dinophyceae</taxon>
        <taxon>Suessiales</taxon>
        <taxon>Suessiaceae</taxon>
        <taxon>Polarella</taxon>
    </lineage>
</organism>
<comment type="caution">
    <text evidence="4">The sequence shown here is derived from an EMBL/GenBank/DDBJ whole genome shotgun (WGS) entry which is preliminary data.</text>
</comment>
<feature type="region of interest" description="Disordered" evidence="2">
    <location>
        <begin position="235"/>
        <end position="258"/>
    </location>
</feature>
<dbReference type="Pfam" id="PF14559">
    <property type="entry name" value="TPR_19"/>
    <property type="match status" value="1"/>
</dbReference>
<dbReference type="InterPro" id="IPR052758">
    <property type="entry name" value="SRC_co-chaperone"/>
</dbReference>
<feature type="domain" description="J" evidence="3">
    <location>
        <begin position="963"/>
        <end position="1035"/>
    </location>
</feature>
<dbReference type="PANTHER" id="PTHR44200">
    <property type="entry name" value="DNAJ HOMOLOG SUBFAMILY C MEMBER 7"/>
    <property type="match status" value="1"/>
</dbReference>
<feature type="region of interest" description="Disordered" evidence="2">
    <location>
        <begin position="495"/>
        <end position="521"/>
    </location>
</feature>
<gene>
    <name evidence="4" type="ORF">PGLA1383_LOCUS43880</name>
</gene>
<accession>A0A813GJ08</accession>
<evidence type="ECO:0000256" key="1">
    <source>
        <dbReference type="PROSITE-ProRule" id="PRU00339"/>
    </source>
</evidence>
<evidence type="ECO:0000256" key="2">
    <source>
        <dbReference type="SAM" id="MobiDB-lite"/>
    </source>
</evidence>
<dbReference type="CDD" id="cd06257">
    <property type="entry name" value="DnaJ"/>
    <property type="match status" value="1"/>
</dbReference>